<accession>A0ACB7VHQ5</accession>
<gene>
    <name evidence="1" type="ORF">IHE45_08G026400</name>
</gene>
<reference evidence="2" key="1">
    <citation type="journal article" date="2022" name="Nat. Commun.">
        <title>Chromosome evolution and the genetic basis of agronomically important traits in greater yam.</title>
        <authorList>
            <person name="Bredeson J.V."/>
            <person name="Lyons J.B."/>
            <person name="Oniyinde I.O."/>
            <person name="Okereke N.R."/>
            <person name="Kolade O."/>
            <person name="Nnabue I."/>
            <person name="Nwadili C.O."/>
            <person name="Hribova E."/>
            <person name="Parker M."/>
            <person name="Nwogha J."/>
            <person name="Shu S."/>
            <person name="Carlson J."/>
            <person name="Kariba R."/>
            <person name="Muthemba S."/>
            <person name="Knop K."/>
            <person name="Barton G.J."/>
            <person name="Sherwood A.V."/>
            <person name="Lopez-Montes A."/>
            <person name="Asiedu R."/>
            <person name="Jamnadass R."/>
            <person name="Muchugi A."/>
            <person name="Goodstein D."/>
            <person name="Egesi C.N."/>
            <person name="Featherston J."/>
            <person name="Asfaw A."/>
            <person name="Simpson G.G."/>
            <person name="Dolezel J."/>
            <person name="Hendre P.S."/>
            <person name="Van Deynze A."/>
            <person name="Kumar P.L."/>
            <person name="Obidiegwu J.E."/>
            <person name="Bhattacharjee R."/>
            <person name="Rokhsar D.S."/>
        </authorList>
    </citation>
    <scope>NUCLEOTIDE SEQUENCE [LARGE SCALE GENOMIC DNA]</scope>
    <source>
        <strain evidence="2">cv. TDa95/00328</strain>
    </source>
</reference>
<name>A0ACB7VHQ5_DIOAL</name>
<dbReference type="EMBL" id="CM037018">
    <property type="protein sequence ID" value="KAH7673727.1"/>
    <property type="molecule type" value="Genomic_DNA"/>
</dbReference>
<organism evidence="1 2">
    <name type="scientific">Dioscorea alata</name>
    <name type="common">Purple yam</name>
    <dbReference type="NCBI Taxonomy" id="55571"/>
    <lineage>
        <taxon>Eukaryota</taxon>
        <taxon>Viridiplantae</taxon>
        <taxon>Streptophyta</taxon>
        <taxon>Embryophyta</taxon>
        <taxon>Tracheophyta</taxon>
        <taxon>Spermatophyta</taxon>
        <taxon>Magnoliopsida</taxon>
        <taxon>Liliopsida</taxon>
        <taxon>Dioscoreales</taxon>
        <taxon>Dioscoreaceae</taxon>
        <taxon>Dioscorea</taxon>
    </lineage>
</organism>
<sequence>MITGGQSFVSSPPAFSNDGKKLLVCTGATVSVFSTSTGLQVTELEGHTDRVTSVVVVPVTGPASKFMSFCWTSSLDGNVCYWDFAASELVKKVNVQLPIWSMVIPNMPNAIVQSNEKSSSLYAFLSVEDTSKSADQQKALVGQIQIFNLRNARRVGGLLAETRKPECITMSNSGEFLGIRNKRKLHIWRVPSKDFKYDEIKKIKLHHTKNLSALAFHPTERIVAGGDVTGRILIWRGFGRKMFSESLHPHSREKFRNEEERPGVRGNDDSDSCSTWHWHPSEVKFLVFSSDGAYLYSGGREGVLVVWQLDTGKKKFKPRLGSPLLYFSASSDPSLSCISCADNQIHLVKMPSVDILKSISGIKPPFAVPDVCEGLNGGVVFDHSSGSVVLRTENYCIQFFSLLDNLEASQVQVCERNHQPVDDVMVVVQLIALSRDGSIMATVEVKLPEEGIGGLVNLKFWAQGSKTGEYSLSTVIYEPHSESGISALAFRPDNCMAVTSSFGGDFKIWVNSSDVQRKDQILQKSGWRCRSVGAYKKRPMTAAAFSSDGSVLAVAAETVVTLWDPETNVLVAVIGDSFTPIVALSFVGDLEYLISVSRGSRPQLVVWNLLKLSMHWSYMLSVEAVAASGGDGSKFAVLACPTREANAREQDGIILLFEVDDPVPMSTWSVKKARGGNLAFLSSNLFPQNPNVTERRSSPLLVYVNGDHEFEVFDPHGNQSQIGRVHRKNPAVAEEPSKVRFGYESIYGELPEFDLKKDQIPEIPFAPSDRPWETIFSGPSHVLPPLTKLCSTFLESILERNTTLKD</sequence>
<protein>
    <submittedName>
        <fullName evidence="1">NET1-associated nuclear protein 1 (U3 small nucleolar RNA-associated protein 17)</fullName>
    </submittedName>
</protein>
<comment type="caution">
    <text evidence="1">The sequence shown here is derived from an EMBL/GenBank/DDBJ whole genome shotgun (WGS) entry which is preliminary data.</text>
</comment>
<evidence type="ECO:0000313" key="1">
    <source>
        <dbReference type="EMBL" id="KAH7673727.1"/>
    </source>
</evidence>
<keyword evidence="2" id="KW-1185">Reference proteome</keyword>
<dbReference type="Proteomes" id="UP000827976">
    <property type="component" value="Chromosome 8"/>
</dbReference>
<evidence type="ECO:0000313" key="2">
    <source>
        <dbReference type="Proteomes" id="UP000827976"/>
    </source>
</evidence>
<proteinExistence type="predicted"/>